<proteinExistence type="inferred from homology"/>
<evidence type="ECO:0000256" key="3">
    <source>
        <dbReference type="ARBA" id="ARBA00022448"/>
    </source>
</evidence>
<dbReference type="EMBL" id="LR999458">
    <property type="protein sequence ID" value="CAE6213970.1"/>
    <property type="molecule type" value="Genomic_DNA"/>
</dbReference>
<comment type="similarity">
    <text evidence="2">Belongs to the SEC16 family.</text>
</comment>
<keyword evidence="8" id="KW-1185">Reference proteome</keyword>
<keyword evidence="4" id="KW-0256">Endoplasmic reticulum</keyword>
<dbReference type="Proteomes" id="UP000682877">
    <property type="component" value="Chromosome 8"/>
</dbReference>
<dbReference type="InterPro" id="IPR024298">
    <property type="entry name" value="Sec16_Sec23-bd"/>
</dbReference>
<dbReference type="GO" id="GO:0016192">
    <property type="term" value="P:vesicle-mediated transport"/>
    <property type="evidence" value="ECO:0007669"/>
    <property type="project" value="UniProtKB-KW"/>
</dbReference>
<keyword evidence="5" id="KW-0931">ER-Golgi transport</keyword>
<evidence type="ECO:0000313" key="8">
    <source>
        <dbReference type="Proteomes" id="UP000682877"/>
    </source>
</evidence>
<dbReference type="PANTHER" id="PTHR13402:SF6">
    <property type="entry name" value="SECRETORY 16, ISOFORM I"/>
    <property type="match status" value="1"/>
</dbReference>
<feature type="domain" description="Sec16 Sec23-binding" evidence="6">
    <location>
        <begin position="766"/>
        <end position="979"/>
    </location>
</feature>
<evidence type="ECO:0000256" key="1">
    <source>
        <dbReference type="ARBA" id="ARBA00004240"/>
    </source>
</evidence>
<dbReference type="GO" id="GO:0012507">
    <property type="term" value="C:ER to Golgi transport vesicle membrane"/>
    <property type="evidence" value="ECO:0007669"/>
    <property type="project" value="TreeGrafter"/>
</dbReference>
<evidence type="ECO:0000259" key="6">
    <source>
        <dbReference type="Pfam" id="PF12931"/>
    </source>
</evidence>
<evidence type="ECO:0000256" key="4">
    <source>
        <dbReference type="ARBA" id="ARBA00022824"/>
    </source>
</evidence>
<dbReference type="GO" id="GO:0070971">
    <property type="term" value="C:endoplasmic reticulum exit site"/>
    <property type="evidence" value="ECO:0007669"/>
    <property type="project" value="TreeGrafter"/>
</dbReference>
<evidence type="ECO:0000256" key="5">
    <source>
        <dbReference type="ARBA" id="ARBA00022892"/>
    </source>
</evidence>
<dbReference type="CDD" id="cd09233">
    <property type="entry name" value="ACE1-Sec16-like"/>
    <property type="match status" value="1"/>
</dbReference>
<accession>A0A8S2B0U8</accession>
<reference evidence="7" key="1">
    <citation type="submission" date="2021-01" db="EMBL/GenBank/DDBJ databases">
        <authorList>
            <person name="Bezrukov I."/>
        </authorList>
    </citation>
    <scope>NUCLEOTIDE SEQUENCE</scope>
</reference>
<dbReference type="Pfam" id="PF12931">
    <property type="entry name" value="TPR_Sec16"/>
    <property type="match status" value="1"/>
</dbReference>
<keyword evidence="3" id="KW-0813">Transport</keyword>
<comment type="subcellular location">
    <subcellularLocation>
        <location evidence="1">Endoplasmic reticulum</location>
    </subcellularLocation>
</comment>
<dbReference type="PANTHER" id="PTHR13402">
    <property type="entry name" value="RGPR-RELATED"/>
    <property type="match status" value="1"/>
</dbReference>
<sequence length="987" mass="109014">MGTFGYMDPVYYFTGLVTEYTDLEPKAVLINLSVCCKRGYKWFGGKEEPSSSIAPEAVQFVNSDANKLRDDDDVVRSGVDDMPLTETAKESNIVDGSGSPGVKEVGWGSFYADSSVNDGCGFGSYSDFFTELDGTAGDLQGQAEVALATGGNLVANATSVGLDNSAGFEQHQGQVQHDSGSGQYVDNSQFGQYVDNSQSWENLYPGWKYDASTGQWYQVDGHDASVNSQESYINSTSNWESVAVDNSDVAYLKQSTTSAAAGTAESVSTWNQVSQVSNGYPEHVIFDAQYPGWYYDTIAQEWRSLDSYNQASQTTLTGHDQQSFIPQHMHVASVTQNGPLSFSNDVYQTSSISLFRTISFSPQVREDSDGRPPHALVSFGFGGKLILYEGYKWFSAEFIIWKSGNWGKLRLCLKLGRSYFWECLLFQSRGRLFELLSLPASTISSRSLVGGNVGSKELHKWLDERILNCESSYMDFARGKLLKMLLSLLRISCQYYGKLRSPFGTDASQKETDSAEAAVAKLFAFAKKDGVQNGYAPICQCLQHLPPESQMQVNNLYSTEPVAEQFKPNAIGAQSFIPQHMNVATVTQNGPLSFSNGVYNRQQSVDDAHQSFQNNQLFSPSAGRSSDGRPPHALVSFGFGGKLILMKDINGSLQNSSFGSQGIGGSSACLKLGRSYFWEFLLFQSRGRLFELLSLPASTISSSIMGNSVLLLVLMHRKRKRTLLKQQSLSFLHLPRKMAYKIYAPISQCLQHLPPESQMQVTASEVQNLLASGRKMEAVQCAQEGYLWGPALVIAAQLGDQFYVDTVKQMALCQLIPGSPLRTLCLLVAGQPAEVCPAGSSSMLDNWEENLGIITANRTTDDELVITHLGDRMWNDRSEIIAAHICYVIADKNFDPYSESARLCLVGADHWKCPRTYASPEAIQRTELYEYSKTLGNSQYILLPFRPFKIIYAHMLAEVGKLSTALKYCQAVLKCLKTGRSPEVEMW</sequence>
<evidence type="ECO:0000313" key="7">
    <source>
        <dbReference type="EMBL" id="CAE6213970.1"/>
    </source>
</evidence>
<name>A0A8S2B0U8_ARAAE</name>
<dbReference type="AlphaFoldDB" id="A0A8S2B0U8"/>
<organism evidence="7 8">
    <name type="scientific">Arabidopsis arenosa</name>
    <name type="common">Sand rock-cress</name>
    <name type="synonym">Cardaminopsis arenosa</name>
    <dbReference type="NCBI Taxonomy" id="38785"/>
    <lineage>
        <taxon>Eukaryota</taxon>
        <taxon>Viridiplantae</taxon>
        <taxon>Streptophyta</taxon>
        <taxon>Embryophyta</taxon>
        <taxon>Tracheophyta</taxon>
        <taxon>Spermatophyta</taxon>
        <taxon>Magnoliopsida</taxon>
        <taxon>eudicotyledons</taxon>
        <taxon>Gunneridae</taxon>
        <taxon>Pentapetalae</taxon>
        <taxon>rosids</taxon>
        <taxon>malvids</taxon>
        <taxon>Brassicales</taxon>
        <taxon>Brassicaceae</taxon>
        <taxon>Camelineae</taxon>
        <taxon>Arabidopsis</taxon>
    </lineage>
</organism>
<protein>
    <recommendedName>
        <fullName evidence="6">Sec16 Sec23-binding domain-containing protein</fullName>
    </recommendedName>
</protein>
<dbReference type="GO" id="GO:0070973">
    <property type="term" value="P:protein localization to endoplasmic reticulum exit site"/>
    <property type="evidence" value="ECO:0007669"/>
    <property type="project" value="TreeGrafter"/>
</dbReference>
<gene>
    <name evidence="7" type="ORF">AARE701A_LOCUS20270</name>
</gene>
<evidence type="ECO:0000256" key="2">
    <source>
        <dbReference type="ARBA" id="ARBA00005927"/>
    </source>
</evidence>
<dbReference type="GO" id="GO:0007030">
    <property type="term" value="P:Golgi organization"/>
    <property type="evidence" value="ECO:0007669"/>
    <property type="project" value="TreeGrafter"/>
</dbReference>
<dbReference type="Gene3D" id="1.25.40.1030">
    <property type="match status" value="1"/>
</dbReference>